<evidence type="ECO:0000256" key="2">
    <source>
        <dbReference type="SAM" id="MobiDB-lite"/>
    </source>
</evidence>
<dbReference type="InterPro" id="IPR004244">
    <property type="entry name" value="Transposase_22"/>
</dbReference>
<feature type="domain" description="L1 transposable element RRM" evidence="3">
    <location>
        <begin position="123"/>
        <end position="219"/>
    </location>
</feature>
<organism evidence="4 5">
    <name type="scientific">Cirrhinus mrigala</name>
    <name type="common">Mrigala</name>
    <dbReference type="NCBI Taxonomy" id="683832"/>
    <lineage>
        <taxon>Eukaryota</taxon>
        <taxon>Metazoa</taxon>
        <taxon>Chordata</taxon>
        <taxon>Craniata</taxon>
        <taxon>Vertebrata</taxon>
        <taxon>Euteleostomi</taxon>
        <taxon>Actinopterygii</taxon>
        <taxon>Neopterygii</taxon>
        <taxon>Teleostei</taxon>
        <taxon>Ostariophysi</taxon>
        <taxon>Cypriniformes</taxon>
        <taxon>Cyprinidae</taxon>
        <taxon>Labeoninae</taxon>
        <taxon>Labeonini</taxon>
        <taxon>Cirrhinus</taxon>
    </lineage>
</organism>
<reference evidence="4 5" key="1">
    <citation type="submission" date="2024-05" db="EMBL/GenBank/DDBJ databases">
        <title>Genome sequencing and assembly of Indian major carp, Cirrhinus mrigala (Hamilton, 1822).</title>
        <authorList>
            <person name="Mohindra V."/>
            <person name="Chowdhury L.M."/>
            <person name="Lal K."/>
            <person name="Jena J.K."/>
        </authorList>
    </citation>
    <scope>NUCLEOTIDE SEQUENCE [LARGE SCALE GENOMIC DNA]</scope>
    <source>
        <strain evidence="4">CM1030</strain>
        <tissue evidence="4">Blood</tissue>
    </source>
</reference>
<gene>
    <name evidence="4" type="ORF">M9458_056439</name>
</gene>
<feature type="coiled-coil region" evidence="1">
    <location>
        <begin position="72"/>
        <end position="120"/>
    </location>
</feature>
<accession>A0ABD0MJA5</accession>
<dbReference type="EMBL" id="JAMKFB020000708">
    <property type="protein sequence ID" value="KAL0148293.1"/>
    <property type="molecule type" value="Genomic_DNA"/>
</dbReference>
<keyword evidence="1" id="KW-0175">Coiled coil</keyword>
<evidence type="ECO:0000313" key="4">
    <source>
        <dbReference type="EMBL" id="KAL0148293.1"/>
    </source>
</evidence>
<comment type="caution">
    <text evidence="4">The sequence shown here is derived from an EMBL/GenBank/DDBJ whole genome shotgun (WGS) entry which is preliminary data.</text>
</comment>
<dbReference type="Gene3D" id="3.30.70.1820">
    <property type="entry name" value="L1 transposable element, RRM domain"/>
    <property type="match status" value="1"/>
</dbReference>
<keyword evidence="5" id="KW-1185">Reference proteome</keyword>
<dbReference type="Gene3D" id="1.20.5.390">
    <property type="entry name" value="L1 transposable element, trimerization domain"/>
    <property type="match status" value="1"/>
</dbReference>
<name>A0ABD0MJA5_CIRMR</name>
<proteinExistence type="predicted"/>
<dbReference type="FunFam" id="3.30.70.1820:FF:000004">
    <property type="entry name" value="Uncharacterized protein"/>
    <property type="match status" value="1"/>
</dbReference>
<dbReference type="PANTHER" id="PTHR11505">
    <property type="entry name" value="L1 TRANSPOSABLE ELEMENT-RELATED"/>
    <property type="match status" value="1"/>
</dbReference>
<dbReference type="Pfam" id="PF02994">
    <property type="entry name" value="Transposase_22"/>
    <property type="match status" value="1"/>
</dbReference>
<dbReference type="InterPro" id="IPR043636">
    <property type="entry name" value="L1_RRM_dom"/>
</dbReference>
<sequence>MPSKKKIKNKGRLEAESQIMPSEPESLSEHEETEDEGGEASNENPSNTEMMKAFKAMERQVSGKVDEILSAVVDVKVRLTEAEERISGTEDEIVQLKARNDTLEKQVKSMADKVIDLENRSRRNNLRLVGLPEKEEGSDTCAFLEKFLPETLELGENVTPLIIERAHRIPSSGQKIGQDSKVQPRTVIMKFLNFKQKEHVLKAAKSKGAIAYKGSNLRFFPDLSAELHRQQRKYDAIRQKLRDKGINRHRVIFPARLLLTHGDRTVIMNSPEEVEKFMQQVLCPEEMDKEMQQIENK</sequence>
<dbReference type="Proteomes" id="UP001529510">
    <property type="component" value="Unassembled WGS sequence"/>
</dbReference>
<evidence type="ECO:0000256" key="1">
    <source>
        <dbReference type="SAM" id="Coils"/>
    </source>
</evidence>
<evidence type="ECO:0000259" key="3">
    <source>
        <dbReference type="Pfam" id="PF02994"/>
    </source>
</evidence>
<evidence type="ECO:0000313" key="5">
    <source>
        <dbReference type="Proteomes" id="UP001529510"/>
    </source>
</evidence>
<feature type="region of interest" description="Disordered" evidence="2">
    <location>
        <begin position="1"/>
        <end position="47"/>
    </location>
</feature>
<dbReference type="AlphaFoldDB" id="A0ABD0MJA5"/>
<feature type="compositionally biased region" description="Basic residues" evidence="2">
    <location>
        <begin position="1"/>
        <end position="10"/>
    </location>
</feature>
<protein>
    <recommendedName>
        <fullName evidence="3">L1 transposable element RRM domain-containing protein</fullName>
    </recommendedName>
</protein>